<reference evidence="1" key="1">
    <citation type="submission" date="2009-09" db="EMBL/GenBank/DDBJ databases">
        <authorList>
            <person name="Weinstock G."/>
            <person name="Sodergren E."/>
            <person name="Clifton S."/>
            <person name="Fulton L."/>
            <person name="Fulton B."/>
            <person name="Courtney L."/>
            <person name="Fronick C."/>
            <person name="Harrison M."/>
            <person name="Strong C."/>
            <person name="Farmer C."/>
            <person name="Delahaunty K."/>
            <person name="Markovic C."/>
            <person name="Hall O."/>
            <person name="Minx P."/>
            <person name="Tomlinson C."/>
            <person name="Mitreva M."/>
            <person name="Nelson J."/>
            <person name="Hou S."/>
            <person name="Wollam A."/>
            <person name="Pepin K.H."/>
            <person name="Johnson M."/>
            <person name="Bhonagiri V."/>
            <person name="Nash W.E."/>
            <person name="Warren W."/>
            <person name="Chinwalla A."/>
            <person name="Mardis E.R."/>
            <person name="Wilson R.K."/>
        </authorList>
    </citation>
    <scope>NUCLEOTIDE SEQUENCE [LARGE SCALE GENOMIC DNA]</scope>
    <source>
        <strain evidence="1">ATCC 51259</strain>
    </source>
</reference>
<comment type="caution">
    <text evidence="1">The sequence shown here is derived from an EMBL/GenBank/DDBJ whole genome shotgun (WGS) entry which is preliminary data.</text>
</comment>
<keyword evidence="2" id="KW-1185">Reference proteome</keyword>
<dbReference type="Proteomes" id="UP000003460">
    <property type="component" value="Unassembled WGS sequence"/>
</dbReference>
<gene>
    <name evidence="1" type="ORF">GCWU000325_00755</name>
</gene>
<dbReference type="STRING" id="626522.GCWU000325_00755"/>
<evidence type="ECO:0000313" key="1">
    <source>
        <dbReference type="EMBL" id="EEX72293.1"/>
    </source>
</evidence>
<dbReference type="EMBL" id="ACIJ02000016">
    <property type="protein sequence ID" value="EEX72293.1"/>
    <property type="molecule type" value="Genomic_DNA"/>
</dbReference>
<dbReference type="HOGENOM" id="CLU_3220321_0_0_10"/>
<evidence type="ECO:0000313" key="2">
    <source>
        <dbReference type="Proteomes" id="UP000003460"/>
    </source>
</evidence>
<proteinExistence type="predicted"/>
<organism evidence="1 2">
    <name type="scientific">Alloprevotella tannerae ATCC 51259</name>
    <dbReference type="NCBI Taxonomy" id="626522"/>
    <lineage>
        <taxon>Bacteria</taxon>
        <taxon>Pseudomonadati</taxon>
        <taxon>Bacteroidota</taxon>
        <taxon>Bacteroidia</taxon>
        <taxon>Bacteroidales</taxon>
        <taxon>Prevotellaceae</taxon>
        <taxon>Alloprevotella</taxon>
    </lineage>
</organism>
<dbReference type="AlphaFoldDB" id="C9LEX4"/>
<name>C9LEX4_9BACT</name>
<accession>C9LEX4</accession>
<sequence>MQFNVPSPFWVKNTTGCTNMSFFLIFNRQRRESIISLQKIFEAC</sequence>
<protein>
    <submittedName>
        <fullName evidence="1">Uncharacterized protein</fullName>
    </submittedName>
</protein>